<dbReference type="InterPro" id="IPR012347">
    <property type="entry name" value="Ferritin-like"/>
</dbReference>
<evidence type="ECO:0000313" key="3">
    <source>
        <dbReference type="Proteomes" id="UP001290861"/>
    </source>
</evidence>
<dbReference type="Proteomes" id="UP001290861">
    <property type="component" value="Unassembled WGS sequence"/>
</dbReference>
<evidence type="ECO:0000256" key="1">
    <source>
        <dbReference type="SAM" id="Coils"/>
    </source>
</evidence>
<dbReference type="Gene3D" id="1.20.1260.10">
    <property type="match status" value="1"/>
</dbReference>
<proteinExistence type="predicted"/>
<protein>
    <submittedName>
        <fullName evidence="2">Ferritin family protein</fullName>
    </submittedName>
</protein>
<dbReference type="EMBL" id="JARVCO010000012">
    <property type="protein sequence ID" value="MDZ8119675.1"/>
    <property type="molecule type" value="Genomic_DNA"/>
</dbReference>
<reference evidence="2 3" key="1">
    <citation type="journal article" date="2024" name="Appl. Environ. Microbiol.">
        <title>Pontiella agarivorans sp. nov., a novel marine anaerobic bacterium capable of degrading macroalgal polysaccharides and fixing nitrogen.</title>
        <authorList>
            <person name="Liu N."/>
            <person name="Kivenson V."/>
            <person name="Peng X."/>
            <person name="Cui Z."/>
            <person name="Lankiewicz T.S."/>
            <person name="Gosselin K.M."/>
            <person name="English C.J."/>
            <person name="Blair E.M."/>
            <person name="O'Malley M.A."/>
            <person name="Valentine D.L."/>
        </authorList>
    </citation>
    <scope>NUCLEOTIDE SEQUENCE [LARGE SCALE GENOMIC DNA]</scope>
    <source>
        <strain evidence="2 3">NLcol2</strain>
    </source>
</reference>
<evidence type="ECO:0000313" key="2">
    <source>
        <dbReference type="EMBL" id="MDZ8119675.1"/>
    </source>
</evidence>
<keyword evidence="3" id="KW-1185">Reference proteome</keyword>
<name>A0ABU5MZR6_9BACT</name>
<dbReference type="RefSeq" id="WP_322609460.1">
    <property type="nucleotide sequence ID" value="NZ_JARVCO010000012.1"/>
</dbReference>
<organism evidence="2 3">
    <name type="scientific">Pontiella agarivorans</name>
    <dbReference type="NCBI Taxonomy" id="3038953"/>
    <lineage>
        <taxon>Bacteria</taxon>
        <taxon>Pseudomonadati</taxon>
        <taxon>Kiritimatiellota</taxon>
        <taxon>Kiritimatiellia</taxon>
        <taxon>Kiritimatiellales</taxon>
        <taxon>Pontiellaceae</taxon>
        <taxon>Pontiella</taxon>
    </lineage>
</organism>
<gene>
    <name evidence="2" type="ORF">P9H32_13685</name>
</gene>
<comment type="caution">
    <text evidence="2">The sequence shown here is derived from an EMBL/GenBank/DDBJ whole genome shotgun (WGS) entry which is preliminary data.</text>
</comment>
<feature type="coiled-coil region" evidence="1">
    <location>
        <begin position="67"/>
        <end position="94"/>
    </location>
</feature>
<accession>A0ABU5MZR6</accession>
<dbReference type="InterPro" id="IPR009078">
    <property type="entry name" value="Ferritin-like_SF"/>
</dbReference>
<sequence length="158" mass="18390">MNNEELNELIEESIALELNAAALYKIFSQAVPADADFWWQLHLEERSHATLIRAARDSFFKNGQFPRDLVAESIEELKASNQKLRENITHFISTPPTRESAALAALALEIEIGEQHYTRFMQKEAENSIETVFQKLNRDDVEHERRIRERFENIFSEA</sequence>
<dbReference type="SUPFAM" id="SSF47240">
    <property type="entry name" value="Ferritin-like"/>
    <property type="match status" value="1"/>
</dbReference>
<keyword evidence="1" id="KW-0175">Coiled coil</keyword>